<accession>H8KSA8</accession>
<reference evidence="9" key="1">
    <citation type="submission" date="2012-02" db="EMBL/GenBank/DDBJ databases">
        <title>The complete genome of Solitalea canadensis DSM 3403.</title>
        <authorList>
            <consortium name="US DOE Joint Genome Institute (JGI-PGF)"/>
            <person name="Lucas S."/>
            <person name="Copeland A."/>
            <person name="Lapidus A."/>
            <person name="Glavina del Rio T."/>
            <person name="Dalin E."/>
            <person name="Tice H."/>
            <person name="Bruce D."/>
            <person name="Goodwin L."/>
            <person name="Pitluck S."/>
            <person name="Peters L."/>
            <person name="Ovchinnikova G."/>
            <person name="Lu M."/>
            <person name="Kyrpides N."/>
            <person name="Mavromatis K."/>
            <person name="Ivanova N."/>
            <person name="Brettin T."/>
            <person name="Detter J.C."/>
            <person name="Han C."/>
            <person name="Larimer F."/>
            <person name="Land M."/>
            <person name="Hauser L."/>
            <person name="Markowitz V."/>
            <person name="Cheng J.-F."/>
            <person name="Hugenholtz P."/>
            <person name="Woyke T."/>
            <person name="Wu D."/>
            <person name="Spring S."/>
            <person name="Schroeder M."/>
            <person name="Kopitz M."/>
            <person name="Brambilla E."/>
            <person name="Klenk H.-P."/>
            <person name="Eisen J.A."/>
        </authorList>
    </citation>
    <scope>NUCLEOTIDE SEQUENCE</scope>
    <source>
        <strain evidence="9">DSM 3403</strain>
    </source>
</reference>
<evidence type="ECO:0000259" key="8">
    <source>
        <dbReference type="Pfam" id="PF02397"/>
    </source>
</evidence>
<keyword evidence="6 7" id="KW-0472">Membrane</keyword>
<feature type="transmembrane region" description="Helical" evidence="7">
    <location>
        <begin position="265"/>
        <end position="287"/>
    </location>
</feature>
<proteinExistence type="inferred from homology"/>
<dbReference type="eggNOG" id="COG2148">
    <property type="taxonomic scope" value="Bacteria"/>
</dbReference>
<dbReference type="GO" id="GO:0016780">
    <property type="term" value="F:phosphotransferase activity, for other substituted phosphate groups"/>
    <property type="evidence" value="ECO:0007669"/>
    <property type="project" value="TreeGrafter"/>
</dbReference>
<evidence type="ECO:0000313" key="9">
    <source>
        <dbReference type="EMBL" id="AFD08016.1"/>
    </source>
</evidence>
<dbReference type="Gene3D" id="3.40.50.720">
    <property type="entry name" value="NAD(P)-binding Rossmann-like Domain"/>
    <property type="match status" value="1"/>
</dbReference>
<dbReference type="PANTHER" id="PTHR30576:SF0">
    <property type="entry name" value="UNDECAPRENYL-PHOSPHATE N-ACETYLGALACTOSAMINYL 1-PHOSPHATE TRANSFERASE-RELATED"/>
    <property type="match status" value="1"/>
</dbReference>
<evidence type="ECO:0000256" key="3">
    <source>
        <dbReference type="ARBA" id="ARBA00022679"/>
    </source>
</evidence>
<dbReference type="Pfam" id="PF13727">
    <property type="entry name" value="CoA_binding_3"/>
    <property type="match status" value="1"/>
</dbReference>
<feature type="transmembrane region" description="Helical" evidence="7">
    <location>
        <begin position="32"/>
        <end position="52"/>
    </location>
</feature>
<dbReference type="InterPro" id="IPR003362">
    <property type="entry name" value="Bact_transf"/>
</dbReference>
<dbReference type="InterPro" id="IPR017473">
    <property type="entry name" value="Undecaprenyl-P_gluc_Ptfrase"/>
</dbReference>
<dbReference type="EMBL" id="CP003349">
    <property type="protein sequence ID" value="AFD08016.1"/>
    <property type="molecule type" value="Genomic_DNA"/>
</dbReference>
<dbReference type="PANTHER" id="PTHR30576">
    <property type="entry name" value="COLANIC BIOSYNTHESIS UDP-GLUCOSE LIPID CARRIER TRANSFERASE"/>
    <property type="match status" value="1"/>
</dbReference>
<dbReference type="InterPro" id="IPR036291">
    <property type="entry name" value="NAD(P)-bd_dom_sf"/>
</dbReference>
<evidence type="ECO:0000256" key="5">
    <source>
        <dbReference type="ARBA" id="ARBA00022989"/>
    </source>
</evidence>
<keyword evidence="4 7" id="KW-0812">Transmembrane</keyword>
<dbReference type="eggNOG" id="COG1086">
    <property type="taxonomic scope" value="Bacteria"/>
</dbReference>
<dbReference type="Proteomes" id="UP000007590">
    <property type="component" value="Chromosome"/>
</dbReference>
<keyword evidence="10" id="KW-1185">Reference proteome</keyword>
<dbReference type="KEGG" id="scn:Solca_2997"/>
<dbReference type="AlphaFoldDB" id="H8KSA8"/>
<feature type="transmembrane region" description="Helical" evidence="7">
    <location>
        <begin position="64"/>
        <end position="82"/>
    </location>
</feature>
<dbReference type="SUPFAM" id="SSF51735">
    <property type="entry name" value="NAD(P)-binding Rossmann-fold domains"/>
    <property type="match status" value="1"/>
</dbReference>
<sequence>MIDFILVNLSFYLGYATCLSTWEWKSTSDHNWLHIITINLVWYLSSHICRLYNNIFIREAIPTIKVTIKSLFVFGTIMLLLVNNIKEFTLSPYLFIISYIIFNVLLINWKLFFLIKRRPRRNSLIDHKPVVIVGAGKNGIELFSYLTKNPNLGYNVVGFFEDDPLLLGNFDIPIIGSVDDCISYVKRRNIGEIFCALPDEADQKISKLMRDADKHMIRFKLVPDVKDHFRKNVMVELYGHLPVLSPRSEPLESKANQSLKRAFDILFSLIVIVGVLSWLFPILALLIKIESKGPVLFRQIRSGRNNKPFYCLKFRSMKVNNEANTKQATKNDSRITKIGLFLRKTSLDELPQFFNVLRGHMSVIGPRPHMLKHTKEYSAIIDKFMVRHFLTPGITGWAQVNGLRGETKTNADMKNRVEADIWYLENWSLMLDLKIIFMTVYKSIFGDKNAY</sequence>
<feature type="domain" description="Bacterial sugar transferase" evidence="8">
    <location>
        <begin position="260"/>
        <end position="443"/>
    </location>
</feature>
<feature type="transmembrane region" description="Helical" evidence="7">
    <location>
        <begin position="94"/>
        <end position="115"/>
    </location>
</feature>
<dbReference type="STRING" id="929556.Solca_2997"/>
<evidence type="ECO:0000256" key="2">
    <source>
        <dbReference type="ARBA" id="ARBA00006464"/>
    </source>
</evidence>
<evidence type="ECO:0000313" key="10">
    <source>
        <dbReference type="Proteomes" id="UP000007590"/>
    </source>
</evidence>
<organism evidence="9 10">
    <name type="scientific">Solitalea canadensis (strain ATCC 29591 / DSM 3403 / JCM 21819 / LMG 8368 / NBRC 15130 / NCIMB 12057 / USAM 9D)</name>
    <name type="common">Flexibacter canadensis</name>
    <dbReference type="NCBI Taxonomy" id="929556"/>
    <lineage>
        <taxon>Bacteria</taxon>
        <taxon>Pseudomonadati</taxon>
        <taxon>Bacteroidota</taxon>
        <taxon>Sphingobacteriia</taxon>
        <taxon>Sphingobacteriales</taxon>
        <taxon>Sphingobacteriaceae</taxon>
        <taxon>Solitalea</taxon>
    </lineage>
</organism>
<evidence type="ECO:0000256" key="4">
    <source>
        <dbReference type="ARBA" id="ARBA00022692"/>
    </source>
</evidence>
<gene>
    <name evidence="9" type="ordered locus">Solca_2997</name>
</gene>
<dbReference type="HOGENOM" id="CLU_024920_0_1_10"/>
<evidence type="ECO:0000256" key="1">
    <source>
        <dbReference type="ARBA" id="ARBA00004141"/>
    </source>
</evidence>
<evidence type="ECO:0000256" key="6">
    <source>
        <dbReference type="ARBA" id="ARBA00023136"/>
    </source>
</evidence>
<dbReference type="GO" id="GO:0016020">
    <property type="term" value="C:membrane"/>
    <property type="evidence" value="ECO:0007669"/>
    <property type="project" value="UniProtKB-SubCell"/>
</dbReference>
<comment type="similarity">
    <text evidence="2">Belongs to the bacterial sugar transferase family.</text>
</comment>
<keyword evidence="3 9" id="KW-0808">Transferase</keyword>
<dbReference type="NCBIfam" id="TIGR03025">
    <property type="entry name" value="EPS_sugtrans"/>
    <property type="match status" value="1"/>
</dbReference>
<evidence type="ECO:0000256" key="7">
    <source>
        <dbReference type="SAM" id="Phobius"/>
    </source>
</evidence>
<keyword evidence="5 7" id="KW-1133">Transmembrane helix</keyword>
<name>H8KSA8_SOLCM</name>
<dbReference type="Pfam" id="PF02397">
    <property type="entry name" value="Bac_transf"/>
    <property type="match status" value="1"/>
</dbReference>
<protein>
    <submittedName>
        <fullName evidence="9">Undecaprenyl-phosphate glucose phosphotransferase</fullName>
    </submittedName>
</protein>
<comment type="subcellular location">
    <subcellularLocation>
        <location evidence="1">Membrane</location>
        <topology evidence="1">Multi-pass membrane protein</topology>
    </subcellularLocation>
</comment>
<dbReference type="NCBIfam" id="TIGR03023">
    <property type="entry name" value="WcaJ_sugtrans"/>
    <property type="match status" value="1"/>
</dbReference>
<dbReference type="InterPro" id="IPR017475">
    <property type="entry name" value="EPS_sugar_tfrase"/>
</dbReference>